<dbReference type="InterPro" id="IPR036181">
    <property type="entry name" value="MIT_dom_sf"/>
</dbReference>
<feature type="region of interest" description="Disordered" evidence="1">
    <location>
        <begin position="14"/>
        <end position="77"/>
    </location>
</feature>
<proteinExistence type="predicted"/>
<sequence>MNARRALSAMNLLSSAATDVAAPPRRPSRSNSLSSSSTVTVKRAASFKDPILDPSRPHPSSTPPGARRRSSAAAGAGDALGLFRDGVANLNRWSQSTESTLASPTTFRDTSTGRHLQSQSLSLPFVNGAAAHPLSPTRPDPSPTPNTTRSPASSPRRAHRPRSPLYNPPPSATGPPQIPSLPALLPATVYDPNSPLTGSSSDPPSTAGLVTPTTYTQASTDYFNSKPRPAPGQRPPSRTKADRILGRSPLGSPPVSLLESEARYRANSGASRPLTAGRPSTGTARDPPPKPAQSAIHERSFSKEQEYRDRSGSNASSRLDDGVQGTPPRTRERREKDKKTMLSRALQKANTAVLLDNAQNFEGAMEAYGDACKLLQQVMIRSSGEEDKRKLDAIVSLQHSILPAPE</sequence>
<dbReference type="InterPro" id="IPR007330">
    <property type="entry name" value="MIT_dom"/>
</dbReference>
<feature type="compositionally biased region" description="Basic and acidic residues" evidence="1">
    <location>
        <begin position="296"/>
        <end position="311"/>
    </location>
</feature>
<feature type="domain" description="MIT" evidence="2">
    <location>
        <begin position="342"/>
        <end position="395"/>
    </location>
</feature>
<reference evidence="3 4" key="1">
    <citation type="submission" date="2024-02" db="EMBL/GenBank/DDBJ databases">
        <title>De novo assembly and annotation of 12 fungi associated with fruit tree decline syndrome in Ontario, Canada.</title>
        <authorList>
            <person name="Sulman M."/>
            <person name="Ellouze W."/>
            <person name="Ilyukhin E."/>
        </authorList>
    </citation>
    <scope>NUCLEOTIDE SEQUENCE [LARGE SCALE GENOMIC DNA]</scope>
    <source>
        <strain evidence="3 4">M42-189</strain>
    </source>
</reference>
<protein>
    <recommendedName>
        <fullName evidence="2">MIT domain-containing protein</fullName>
    </recommendedName>
</protein>
<dbReference type="PANTHER" id="PTHR37327">
    <property type="entry name" value="CHROMOSOME 1, WHOLE GENOME SHOTGUN SEQUENCE"/>
    <property type="match status" value="1"/>
</dbReference>
<dbReference type="Pfam" id="PF04212">
    <property type="entry name" value="MIT"/>
    <property type="match status" value="1"/>
</dbReference>
<evidence type="ECO:0000313" key="3">
    <source>
        <dbReference type="EMBL" id="KAL1593936.1"/>
    </source>
</evidence>
<name>A0ABR3QP48_9PLEO</name>
<feature type="compositionally biased region" description="Polar residues" evidence="1">
    <location>
        <begin position="96"/>
        <end position="122"/>
    </location>
</feature>
<feature type="compositionally biased region" description="Polar residues" evidence="1">
    <location>
        <begin position="211"/>
        <end position="223"/>
    </location>
</feature>
<gene>
    <name evidence="3" type="ORF">SLS60_010669</name>
</gene>
<dbReference type="SUPFAM" id="SSF116846">
    <property type="entry name" value="MIT domain"/>
    <property type="match status" value="1"/>
</dbReference>
<feature type="compositionally biased region" description="Polar residues" evidence="1">
    <location>
        <begin position="194"/>
        <end position="204"/>
    </location>
</feature>
<comment type="caution">
    <text evidence="3">The sequence shown here is derived from an EMBL/GenBank/DDBJ whole genome shotgun (WGS) entry which is preliminary data.</text>
</comment>
<dbReference type="EMBL" id="JAKJXO020000018">
    <property type="protein sequence ID" value="KAL1593936.1"/>
    <property type="molecule type" value="Genomic_DNA"/>
</dbReference>
<accession>A0ABR3QP48</accession>
<evidence type="ECO:0000256" key="1">
    <source>
        <dbReference type="SAM" id="MobiDB-lite"/>
    </source>
</evidence>
<keyword evidence="4" id="KW-1185">Reference proteome</keyword>
<evidence type="ECO:0000259" key="2">
    <source>
        <dbReference type="Pfam" id="PF04212"/>
    </source>
</evidence>
<dbReference type="Gene3D" id="1.20.58.80">
    <property type="entry name" value="Phosphotransferase system, lactose/cellobiose-type IIA subunit"/>
    <property type="match status" value="1"/>
</dbReference>
<feature type="region of interest" description="Disordered" evidence="1">
    <location>
        <begin position="96"/>
        <end position="340"/>
    </location>
</feature>
<feature type="compositionally biased region" description="Pro residues" evidence="1">
    <location>
        <begin position="166"/>
        <end position="179"/>
    </location>
</feature>
<organism evidence="3 4">
    <name type="scientific">Paraconiothyrium brasiliense</name>
    <dbReference type="NCBI Taxonomy" id="300254"/>
    <lineage>
        <taxon>Eukaryota</taxon>
        <taxon>Fungi</taxon>
        <taxon>Dikarya</taxon>
        <taxon>Ascomycota</taxon>
        <taxon>Pezizomycotina</taxon>
        <taxon>Dothideomycetes</taxon>
        <taxon>Pleosporomycetidae</taxon>
        <taxon>Pleosporales</taxon>
        <taxon>Massarineae</taxon>
        <taxon>Didymosphaeriaceae</taxon>
        <taxon>Paraconiothyrium</taxon>
    </lineage>
</organism>
<dbReference type="Proteomes" id="UP001521785">
    <property type="component" value="Unassembled WGS sequence"/>
</dbReference>
<evidence type="ECO:0000313" key="4">
    <source>
        <dbReference type="Proteomes" id="UP001521785"/>
    </source>
</evidence>
<feature type="compositionally biased region" description="Low complexity" evidence="1">
    <location>
        <begin position="145"/>
        <end position="155"/>
    </location>
</feature>
<dbReference type="PANTHER" id="PTHR37327:SF1">
    <property type="entry name" value="MICROTUBULE INTERACTING AND TRANSPORT DOMAIN-CONTAINING PROTEIN"/>
    <property type="match status" value="1"/>
</dbReference>
<feature type="compositionally biased region" description="Basic and acidic residues" evidence="1">
    <location>
        <begin position="329"/>
        <end position="340"/>
    </location>
</feature>